<protein>
    <submittedName>
        <fullName evidence="1">Uncharacterized protein</fullName>
    </submittedName>
</protein>
<dbReference type="EMBL" id="ABKX01000003">
    <property type="protein sequence ID" value="EDS92496.1"/>
    <property type="molecule type" value="Genomic_DNA"/>
</dbReference>
<name>A0ABC9NQB4_ESCAT</name>
<reference evidence="1 2" key="1">
    <citation type="submission" date="2008-02" db="EMBL/GenBank/DDBJ databases">
        <title>Annotation of Escherichia albertii TW07627.</title>
        <authorList>
            <person name="Sutton G."/>
            <person name="Whittam T.S."/>
            <person name="Sebastian Y."/>
        </authorList>
    </citation>
    <scope>NUCLEOTIDE SEQUENCE [LARGE SCALE GENOMIC DNA]</scope>
    <source>
        <strain evidence="1 2">TW07627</strain>
    </source>
</reference>
<dbReference type="AlphaFoldDB" id="A0ABC9NQB4"/>
<accession>A0ABC9NQB4</accession>
<dbReference type="Proteomes" id="UP000003042">
    <property type="component" value="Unassembled WGS sequence"/>
</dbReference>
<sequence length="39" mass="4462">MRVTIMQTITIINSIVEIYIRMIIKGKQNEKAFPVGKAL</sequence>
<organism evidence="1 2">
    <name type="scientific">Escherichia albertii (strain TW07627)</name>
    <dbReference type="NCBI Taxonomy" id="502347"/>
    <lineage>
        <taxon>Bacteria</taxon>
        <taxon>Pseudomonadati</taxon>
        <taxon>Pseudomonadota</taxon>
        <taxon>Gammaproteobacteria</taxon>
        <taxon>Enterobacterales</taxon>
        <taxon>Enterobacteriaceae</taxon>
        <taxon>Escherichia</taxon>
    </lineage>
</organism>
<evidence type="ECO:0000313" key="2">
    <source>
        <dbReference type="Proteomes" id="UP000003042"/>
    </source>
</evidence>
<proteinExistence type="predicted"/>
<gene>
    <name evidence="1" type="ORF">ESCAB7627_1747</name>
</gene>
<evidence type="ECO:0000313" key="1">
    <source>
        <dbReference type="EMBL" id="EDS92496.1"/>
    </source>
</evidence>
<comment type="caution">
    <text evidence="1">The sequence shown here is derived from an EMBL/GenBank/DDBJ whole genome shotgun (WGS) entry which is preliminary data.</text>
</comment>